<name>A0A9J6AZH7_SOLCO</name>
<dbReference type="EMBL" id="JACXVP010000001">
    <property type="protein sequence ID" value="KAG5629836.1"/>
    <property type="molecule type" value="Genomic_DNA"/>
</dbReference>
<dbReference type="AlphaFoldDB" id="A0A9J6AZH7"/>
<evidence type="ECO:0000313" key="1">
    <source>
        <dbReference type="EMBL" id="KAG5629836.1"/>
    </source>
</evidence>
<organism evidence="1 2">
    <name type="scientific">Solanum commersonii</name>
    <name type="common">Commerson's wild potato</name>
    <name type="synonym">Commerson's nightshade</name>
    <dbReference type="NCBI Taxonomy" id="4109"/>
    <lineage>
        <taxon>Eukaryota</taxon>
        <taxon>Viridiplantae</taxon>
        <taxon>Streptophyta</taxon>
        <taxon>Embryophyta</taxon>
        <taxon>Tracheophyta</taxon>
        <taxon>Spermatophyta</taxon>
        <taxon>Magnoliopsida</taxon>
        <taxon>eudicotyledons</taxon>
        <taxon>Gunneridae</taxon>
        <taxon>Pentapetalae</taxon>
        <taxon>asterids</taxon>
        <taxon>lamiids</taxon>
        <taxon>Solanales</taxon>
        <taxon>Solanaceae</taxon>
        <taxon>Solanoideae</taxon>
        <taxon>Solaneae</taxon>
        <taxon>Solanum</taxon>
    </lineage>
</organism>
<proteinExistence type="predicted"/>
<sequence>MTNNKSSQRIANHVGDLDRDCRLDSHNTLSFYKLQSAIGTSVTKWAETGQFYKPKARWVIWRAGSSSPNHSTLCLKSHLAFNSMLNVMLNSVTFGEKHDVAECIQRLAERLLVCPSSPPLYSLRTTLDESPK</sequence>
<dbReference type="Proteomes" id="UP000824120">
    <property type="component" value="Chromosome 1"/>
</dbReference>
<comment type="caution">
    <text evidence="1">The sequence shown here is derived from an EMBL/GenBank/DDBJ whole genome shotgun (WGS) entry which is preliminary data.</text>
</comment>
<accession>A0A9J6AZH7</accession>
<reference evidence="1 2" key="1">
    <citation type="submission" date="2020-09" db="EMBL/GenBank/DDBJ databases">
        <title>De no assembly of potato wild relative species, Solanum commersonii.</title>
        <authorList>
            <person name="Cho K."/>
        </authorList>
    </citation>
    <scope>NUCLEOTIDE SEQUENCE [LARGE SCALE GENOMIC DNA]</scope>
    <source>
        <strain evidence="1">LZ3.2</strain>
        <tissue evidence="1">Leaf</tissue>
    </source>
</reference>
<evidence type="ECO:0000313" key="2">
    <source>
        <dbReference type="Proteomes" id="UP000824120"/>
    </source>
</evidence>
<protein>
    <submittedName>
        <fullName evidence="1">Uncharacterized protein</fullName>
    </submittedName>
</protein>
<gene>
    <name evidence="1" type="ORF">H5410_001553</name>
</gene>
<keyword evidence="2" id="KW-1185">Reference proteome</keyword>